<feature type="chain" id="PRO_5040786127" evidence="1">
    <location>
        <begin position="27"/>
        <end position="419"/>
    </location>
</feature>
<proteinExistence type="predicted"/>
<evidence type="ECO:0000313" key="2">
    <source>
        <dbReference type="EMBL" id="MDE1344933.1"/>
    </source>
</evidence>
<dbReference type="Proteomes" id="UP001140978">
    <property type="component" value="Unassembled WGS sequence"/>
</dbReference>
<dbReference type="RefSeq" id="WP_274675862.1">
    <property type="nucleotide sequence ID" value="NZ_JAKNAX010000001.1"/>
</dbReference>
<dbReference type="Gene3D" id="2.40.160.130">
    <property type="entry name" value="Capsule assembly protein Wzi"/>
    <property type="match status" value="1"/>
</dbReference>
<keyword evidence="1" id="KW-0732">Signal</keyword>
<feature type="signal peptide" evidence="1">
    <location>
        <begin position="1"/>
        <end position="26"/>
    </location>
</feature>
<gene>
    <name evidence="2" type="ORF">L9X51_00565</name>
</gene>
<protein>
    <submittedName>
        <fullName evidence="2">Capsule assembly Wzi family protein</fullName>
    </submittedName>
</protein>
<reference evidence="2" key="1">
    <citation type="submission" date="2022-02" db="EMBL/GenBank/DDBJ databases">
        <title>Emergence and expansion in Europe of a Vibrio aestuarianus clonal complex pathogenic for oysters.</title>
        <authorList>
            <person name="Mesnil A."/>
            <person name="Travers M.-A."/>
        </authorList>
    </citation>
    <scope>NUCLEOTIDE SEQUENCE</scope>
    <source>
        <strain evidence="2">19_064_15T1</strain>
    </source>
</reference>
<dbReference type="InterPro" id="IPR026950">
    <property type="entry name" value="Caps_assemb_Wzi"/>
</dbReference>
<comment type="caution">
    <text evidence="2">The sequence shown here is derived from an EMBL/GenBank/DDBJ whole genome shotgun (WGS) entry which is preliminary data.</text>
</comment>
<accession>A0A9X4F683</accession>
<dbReference type="AlphaFoldDB" id="A0A9X4F683"/>
<organism evidence="2 3">
    <name type="scientific">Vibrio aestuarianus</name>
    <dbReference type="NCBI Taxonomy" id="28171"/>
    <lineage>
        <taxon>Bacteria</taxon>
        <taxon>Pseudomonadati</taxon>
        <taxon>Pseudomonadota</taxon>
        <taxon>Gammaproteobacteria</taxon>
        <taxon>Vibrionales</taxon>
        <taxon>Vibrionaceae</taxon>
        <taxon>Vibrio</taxon>
    </lineage>
</organism>
<dbReference type="EMBL" id="JAKNAX010000001">
    <property type="protein sequence ID" value="MDE1344933.1"/>
    <property type="molecule type" value="Genomic_DNA"/>
</dbReference>
<evidence type="ECO:0000256" key="1">
    <source>
        <dbReference type="SAM" id="SignalP"/>
    </source>
</evidence>
<evidence type="ECO:0000313" key="3">
    <source>
        <dbReference type="Proteomes" id="UP001140978"/>
    </source>
</evidence>
<name>A0A9X4F683_9VIBR</name>
<sequence length="419" mass="48542">MINYGRAMKSLVVLLGLGAICRQAFASPWLEVSDPFVRSDLTALSDSGAINSPTNHFPMLWSMLDSSISQFNIRSPSLRSEYSHIKYLYQAAQLERGNRKFEVAMNSEPLIKNAFGQVNNDHWGVYASYEMLKPHYAFRLSTGYSDDGEDRDIRWKDSYLALNAGGWVFSIGTLPRWWGQGWQHNLVLNTHESVPEISLSYTSENNWLGVWSLETLVSDVDDIYQYQWSSRLISKPFSILEYGLTYHQWLKPIDDSDYLDEQVTFDAKLSLPSVRDFYHSVYVEVASDFRASQLGALLFGWSGFIPFDKHSFRLVIERQQGRDDDLHVLTDMKLFNDKLMRNSYLVEDGWSVSGYVQLANDHQIEATYQEQTQYQQQGKELYQVSYRLPALSGRLTFGVDREQSESNQTNYWSNYEFRF</sequence>
<dbReference type="InterPro" id="IPR038636">
    <property type="entry name" value="Wzi_sf"/>
</dbReference>
<dbReference type="Pfam" id="PF14052">
    <property type="entry name" value="Caps_assemb_Wzi"/>
    <property type="match status" value="1"/>
</dbReference>